<dbReference type="InterPro" id="IPR048711">
    <property type="entry name" value="WHD_Rv2258c"/>
</dbReference>
<keyword evidence="3" id="KW-0808">Transferase</keyword>
<dbReference type="RefSeq" id="WP_077546815.1">
    <property type="nucleotide sequence ID" value="NZ_JACHEJ010000001.1"/>
</dbReference>
<gene>
    <name evidence="3" type="ORF">HNQ75_000330</name>
</gene>
<dbReference type="Gene3D" id="3.40.50.150">
    <property type="entry name" value="Vaccinia Virus protein VP39"/>
    <property type="match status" value="1"/>
</dbReference>
<name>A0A7W9YUA4_9HYPH</name>
<dbReference type="InterPro" id="IPR025714">
    <property type="entry name" value="Methyltranfer_dom"/>
</dbReference>
<dbReference type="PANTHER" id="PTHR45128:SF2">
    <property type="entry name" value="METHYLTRANSFERASE DOMAIN-CONTAINING PROTEIN"/>
    <property type="match status" value="1"/>
</dbReference>
<keyword evidence="4" id="KW-1185">Reference proteome</keyword>
<evidence type="ECO:0000259" key="2">
    <source>
        <dbReference type="Pfam" id="PF21320"/>
    </source>
</evidence>
<accession>A0A7W9YUA4</accession>
<sequence length="370" mass="39945">MDTLQTRAIDSTKLDTLVGRVVSDLSAGYGGVMVSLGHRLGLYKAMADRGPLTSREIASRAGCAERYVREWLNSQVAGGYVTYHAVSGTYELTPEQAFVLANEDSPVFIPNAWATPASMWADEEKAVEAFRTGAGIPWGDHDGRLFCGVASFYRNAYRASLVPEWLPALDGVVDKLKAGARVADVGCGHGHSTVLMAEAFPKSKFHGFDTHDKSVLEAHEVAKEAGVSDRVTFSTARAENYPGTGYDLICFFDCLHDMGNPVAAATHAARALAKDGTVMLVEPFANDGTVMLVEPFANDRVEDNISPVGRLYYAASTTICCAHAISDGGHTVLGAQAGEARLKDIFRKAGFTRFRRAMQTPFNLILEARL</sequence>
<dbReference type="Pfam" id="PF13847">
    <property type="entry name" value="Methyltransf_31"/>
    <property type="match status" value="1"/>
</dbReference>
<dbReference type="AlphaFoldDB" id="A0A7W9YUA4"/>
<dbReference type="Proteomes" id="UP000535501">
    <property type="component" value="Unassembled WGS sequence"/>
</dbReference>
<comment type="caution">
    <text evidence="3">The sequence shown here is derived from an EMBL/GenBank/DDBJ whole genome shotgun (WGS) entry which is preliminary data.</text>
</comment>
<proteinExistence type="predicted"/>
<evidence type="ECO:0000313" key="4">
    <source>
        <dbReference type="Proteomes" id="UP000535501"/>
    </source>
</evidence>
<dbReference type="GO" id="GO:0008168">
    <property type="term" value="F:methyltransferase activity"/>
    <property type="evidence" value="ECO:0007669"/>
    <property type="project" value="UniProtKB-KW"/>
</dbReference>
<feature type="domain" description="S-adenosylmethionine-dependent methyltransferase Rv2258c-like winged HTH" evidence="2">
    <location>
        <begin position="31"/>
        <end position="101"/>
    </location>
</feature>
<organism evidence="3 4">
    <name type="scientific">Pseudorhizobium flavum</name>
    <dbReference type="NCBI Taxonomy" id="1335061"/>
    <lineage>
        <taxon>Bacteria</taxon>
        <taxon>Pseudomonadati</taxon>
        <taxon>Pseudomonadota</taxon>
        <taxon>Alphaproteobacteria</taxon>
        <taxon>Hyphomicrobiales</taxon>
        <taxon>Rhizobiaceae</taxon>
        <taxon>Rhizobium/Agrobacterium group</taxon>
        <taxon>Pseudorhizobium</taxon>
    </lineage>
</organism>
<dbReference type="SUPFAM" id="SSF46785">
    <property type="entry name" value="Winged helix' DNA-binding domain"/>
    <property type="match status" value="1"/>
</dbReference>
<dbReference type="InterPro" id="IPR036390">
    <property type="entry name" value="WH_DNA-bd_sf"/>
</dbReference>
<keyword evidence="3" id="KW-0830">Ubiquinone</keyword>
<dbReference type="Gene3D" id="1.10.10.10">
    <property type="entry name" value="Winged helix-like DNA-binding domain superfamily/Winged helix DNA-binding domain"/>
    <property type="match status" value="1"/>
</dbReference>
<evidence type="ECO:0000259" key="1">
    <source>
        <dbReference type="Pfam" id="PF13847"/>
    </source>
</evidence>
<dbReference type="PANTHER" id="PTHR45128">
    <property type="entry name" value="METHYLTRANSFERASE TYPE 11"/>
    <property type="match status" value="1"/>
</dbReference>
<dbReference type="InterPro" id="IPR036388">
    <property type="entry name" value="WH-like_DNA-bd_sf"/>
</dbReference>
<reference evidence="3 4" key="1">
    <citation type="submission" date="2020-08" db="EMBL/GenBank/DDBJ databases">
        <title>Genomic Encyclopedia of Type Strains, Phase IV (KMG-IV): sequencing the most valuable type-strain genomes for metagenomic binning, comparative biology and taxonomic classification.</title>
        <authorList>
            <person name="Goeker M."/>
        </authorList>
    </citation>
    <scope>NUCLEOTIDE SEQUENCE [LARGE SCALE GENOMIC DNA]</scope>
    <source>
        <strain evidence="3 4">DSM 102134</strain>
    </source>
</reference>
<dbReference type="GO" id="GO:0032259">
    <property type="term" value="P:methylation"/>
    <property type="evidence" value="ECO:0007669"/>
    <property type="project" value="UniProtKB-KW"/>
</dbReference>
<dbReference type="Pfam" id="PF21320">
    <property type="entry name" value="WHD_Rv2258c"/>
    <property type="match status" value="1"/>
</dbReference>
<feature type="domain" description="Methyltransferase" evidence="1">
    <location>
        <begin position="177"/>
        <end position="284"/>
    </location>
</feature>
<dbReference type="InterPro" id="IPR053173">
    <property type="entry name" value="SAM-binding_MTase"/>
</dbReference>
<keyword evidence="3" id="KW-0489">Methyltransferase</keyword>
<dbReference type="InterPro" id="IPR029063">
    <property type="entry name" value="SAM-dependent_MTases_sf"/>
</dbReference>
<protein>
    <submittedName>
        <fullName evidence="3">Ubiquinone/menaquinone biosynthesis C-methylase UbiE/tellurite resistance-related uncharacterized protein</fullName>
    </submittedName>
</protein>
<dbReference type="CDD" id="cd02440">
    <property type="entry name" value="AdoMet_MTases"/>
    <property type="match status" value="1"/>
</dbReference>
<dbReference type="SUPFAM" id="SSF53335">
    <property type="entry name" value="S-adenosyl-L-methionine-dependent methyltransferases"/>
    <property type="match status" value="1"/>
</dbReference>
<dbReference type="EMBL" id="JACHEJ010000001">
    <property type="protein sequence ID" value="MBB6178387.1"/>
    <property type="molecule type" value="Genomic_DNA"/>
</dbReference>
<evidence type="ECO:0000313" key="3">
    <source>
        <dbReference type="EMBL" id="MBB6178387.1"/>
    </source>
</evidence>